<gene>
    <name evidence="16" type="ORF">M0813_11539</name>
</gene>
<name>A0ABQ8ZEN8_9EUKA</name>
<feature type="region of interest" description="Disordered" evidence="11">
    <location>
        <begin position="383"/>
        <end position="449"/>
    </location>
</feature>
<evidence type="ECO:0000256" key="11">
    <source>
        <dbReference type="SAM" id="MobiDB-lite"/>
    </source>
</evidence>
<evidence type="ECO:0000313" key="16">
    <source>
        <dbReference type="EMBL" id="KAJ6255324.1"/>
    </source>
</evidence>
<dbReference type="Gene3D" id="3.20.20.80">
    <property type="entry name" value="Glycosidases"/>
    <property type="match status" value="2"/>
</dbReference>
<dbReference type="CDD" id="cd06664">
    <property type="entry name" value="IscU_like"/>
    <property type="match status" value="1"/>
</dbReference>
<evidence type="ECO:0000313" key="17">
    <source>
        <dbReference type="Proteomes" id="UP001150062"/>
    </source>
</evidence>
<dbReference type="Gene3D" id="3.90.1010.10">
    <property type="match status" value="1"/>
</dbReference>
<keyword evidence="6" id="KW-0378">Hydrolase</keyword>
<dbReference type="InterPro" id="IPR011013">
    <property type="entry name" value="Gal_mutarotase_sf_dom"/>
</dbReference>
<comment type="pathway">
    <text evidence="2">Glycan metabolism; N-glycan metabolism.</text>
</comment>
<sequence length="1144" mass="133046">MLNSLIKHSNSSLWLKQTLSWNGLNQIKRFYDQKVVDHFENPRNVGALDKKKQSVGSGIVGALACGDVMRLDVDIDDEGVIKQAVFKTFGCGSAIASSSLATELIKGKSVDEAMGVTNTEIANELSLPPVKLHCSMLAQDAIRAAICNWKEKNPNHVCVCGPEIAMSPKKNRIIFNLYLATDPKKNKQFQLLYMKKVICFFLFLFILILCCECADQSKFKLCSQSTFCENNREIRKNGSGPRFSFVPSSAKIDENKNLFQVDLLRFDELEPKLFLEISSVIPGVVRVKINEKDPDLNRYQVEGVLLTENFNYQNAEIVTQNEEFVLLRFGSEKEKHVDVKLFYGPSWKIEILNSDGEKIIVLNHDSLFNFEMDKKDFLLNKEKQKEDKKEEKKDPGKEKEEEKEEEKEKEKEKEEEKEEEKNQEDDQPNYEERFGGNTDSRPYGPSSVALDVLFPDTEHIYGLPEHSTKLSLEDTEEGEPFRLYNVDILEYETESRMSLYGSIPVIISKPNNQKTLHGIFWFNPSDTWIDISTQEAQTKTKLFGKNSHVSKRAHWMSETGVIDLFIMTGQEGKMYQVFEMYDTLTGFPYFPPSFSVAYHQCRWSYKTQKEIQNLNEKFDEYDIPVDVFWMDVDHTDGKKYFTFDPRTYPDPKQLSKTVSEKGRQLVAIVDPHIKKENSWELYKEAQSNDYFIKKSDGQTDYEGHCWPGTSKWPDFLNPKVIEWWSSRFSYDKYEGSTNNMHIWNDMNEPAIFNGPEMSIPRDTIHLGEIEHRNIHNSYGLFVTKGTFEGLIKRNKNQNERPFILTRSFFAGSQRYCTIWTGDNMANWDQLKYTESMLLSLGLAGAPLSGEDTGGFLNNPDEELFSRWFQTFAFHPFFRSHSHTDTKRREPWVFGDPYTSIIRESIKIRYSLLPFYYTQFYKASTKGKPIMRPLWLVFPEDVNLLNEEVENFSYMVSSSILISPISEKNQRSKEVYLPKGNWYDFHTLERINSKGKSYKIDAPLEKIPIFYRGGKIVPRKMRVRRSSRLMENDPITLFVFLDENKKSSGTIFIDDGHSYDFKNSKKYIHQKIIFQNNKLFTKTFHSNYDPALIERILIFGLDQTPKNIMDNNNQDLIFNIDENMDMITIKMPNLSIGHDWQIFIQ</sequence>
<feature type="domain" description="NIF system FeS cluster assembly NifU N-terminal" evidence="13">
    <location>
        <begin position="31"/>
        <end position="153"/>
    </location>
</feature>
<dbReference type="Pfam" id="PF13802">
    <property type="entry name" value="Gal_mutarotas_2"/>
    <property type="match status" value="1"/>
</dbReference>
<evidence type="ECO:0000259" key="14">
    <source>
        <dbReference type="Pfam" id="PF13802"/>
    </source>
</evidence>
<evidence type="ECO:0000259" key="15">
    <source>
        <dbReference type="Pfam" id="PF21365"/>
    </source>
</evidence>
<dbReference type="Pfam" id="PF01055">
    <property type="entry name" value="Glyco_hydro_31_2nd"/>
    <property type="match status" value="1"/>
</dbReference>
<dbReference type="NCBIfam" id="TIGR01999">
    <property type="entry name" value="iscU"/>
    <property type="match status" value="1"/>
</dbReference>
<dbReference type="InterPro" id="IPR013780">
    <property type="entry name" value="Glyco_hydro_b"/>
</dbReference>
<feature type="domain" description="Glycoside hydrolase family 31 N-terminal" evidence="14">
    <location>
        <begin position="275"/>
        <end position="530"/>
    </location>
</feature>
<evidence type="ECO:0000256" key="1">
    <source>
        <dbReference type="ARBA" id="ARBA00004240"/>
    </source>
</evidence>
<evidence type="ECO:0000256" key="2">
    <source>
        <dbReference type="ARBA" id="ARBA00004833"/>
    </source>
</evidence>
<evidence type="ECO:0000259" key="13">
    <source>
        <dbReference type="Pfam" id="PF01592"/>
    </source>
</evidence>
<dbReference type="SUPFAM" id="SSF51445">
    <property type="entry name" value="(Trans)glycosidases"/>
    <property type="match status" value="1"/>
</dbReference>
<keyword evidence="9" id="KW-0326">Glycosidase</keyword>
<evidence type="ECO:0000256" key="9">
    <source>
        <dbReference type="ARBA" id="ARBA00023295"/>
    </source>
</evidence>
<evidence type="ECO:0000256" key="8">
    <source>
        <dbReference type="ARBA" id="ARBA00023180"/>
    </source>
</evidence>
<dbReference type="SUPFAM" id="SSF51011">
    <property type="entry name" value="Glycosyl hydrolase domain"/>
    <property type="match status" value="1"/>
</dbReference>
<keyword evidence="8" id="KW-0325">Glycoprotein</keyword>
<dbReference type="Gene3D" id="2.60.40.1760">
    <property type="entry name" value="glycosyl hydrolase (family 31)"/>
    <property type="match status" value="1"/>
</dbReference>
<dbReference type="CDD" id="cd14752">
    <property type="entry name" value="GH31_N"/>
    <property type="match status" value="1"/>
</dbReference>
<accession>A0ABQ8ZEN8</accession>
<dbReference type="InterPro" id="IPR011339">
    <property type="entry name" value="ISCU"/>
</dbReference>
<dbReference type="InterPro" id="IPR048395">
    <property type="entry name" value="Glyco_hydro_31_C"/>
</dbReference>
<keyword evidence="17" id="KW-1185">Reference proteome</keyword>
<dbReference type="Gene3D" id="2.60.40.1180">
    <property type="entry name" value="Golgi alpha-mannosidase II"/>
    <property type="match status" value="2"/>
</dbReference>
<dbReference type="SUPFAM" id="SSF82649">
    <property type="entry name" value="SufE/NifU"/>
    <property type="match status" value="1"/>
</dbReference>
<keyword evidence="7" id="KW-0256">Endoplasmic reticulum</keyword>
<comment type="caution">
    <text evidence="16">The sequence shown here is derived from an EMBL/GenBank/DDBJ whole genome shotgun (WGS) entry which is preliminary data.</text>
</comment>
<evidence type="ECO:0000259" key="12">
    <source>
        <dbReference type="Pfam" id="PF01055"/>
    </source>
</evidence>
<dbReference type="Proteomes" id="UP001150062">
    <property type="component" value="Unassembled WGS sequence"/>
</dbReference>
<dbReference type="Pfam" id="PF21365">
    <property type="entry name" value="Glyco_hydro_31_3rd"/>
    <property type="match status" value="1"/>
</dbReference>
<dbReference type="EMBL" id="JAOAOG010000006">
    <property type="protein sequence ID" value="KAJ6255324.1"/>
    <property type="molecule type" value="Genomic_DNA"/>
</dbReference>
<keyword evidence="5" id="KW-0732">Signal</keyword>
<feature type="compositionally biased region" description="Basic and acidic residues" evidence="11">
    <location>
        <begin position="383"/>
        <end position="414"/>
    </location>
</feature>
<dbReference type="InterPro" id="IPR000322">
    <property type="entry name" value="Glyco_hydro_31_TIM"/>
</dbReference>
<dbReference type="PANTHER" id="PTHR22762">
    <property type="entry name" value="ALPHA-GLUCOSIDASE"/>
    <property type="match status" value="1"/>
</dbReference>
<evidence type="ECO:0000256" key="4">
    <source>
        <dbReference type="ARBA" id="ARBA00007806"/>
    </source>
</evidence>
<dbReference type="InterPro" id="IPR002871">
    <property type="entry name" value="NIF_FeS_clus_asmbl_NifU_N"/>
</dbReference>
<evidence type="ECO:0000256" key="3">
    <source>
        <dbReference type="ARBA" id="ARBA00006420"/>
    </source>
</evidence>
<dbReference type="SUPFAM" id="SSF74650">
    <property type="entry name" value="Galactose mutarotase-like"/>
    <property type="match status" value="1"/>
</dbReference>
<proteinExistence type="inferred from homology"/>
<evidence type="ECO:0000256" key="6">
    <source>
        <dbReference type="ARBA" id="ARBA00022801"/>
    </source>
</evidence>
<reference evidence="16" key="1">
    <citation type="submission" date="2022-08" db="EMBL/GenBank/DDBJ databases">
        <title>Novel sulfate-reducing endosymbionts in the free-living metamonad Anaeramoeba.</title>
        <authorList>
            <person name="Jerlstrom-Hultqvist J."/>
            <person name="Cepicka I."/>
            <person name="Gallot-Lavallee L."/>
            <person name="Salas-Leiva D."/>
            <person name="Curtis B.A."/>
            <person name="Zahonova K."/>
            <person name="Pipaliya S."/>
            <person name="Dacks J."/>
            <person name="Roger A.J."/>
        </authorList>
    </citation>
    <scope>NUCLEOTIDE SEQUENCE</scope>
    <source>
        <strain evidence="16">Schooner1</strain>
    </source>
</reference>
<comment type="similarity">
    <text evidence="3">Belongs to the NifU family.</text>
</comment>
<dbReference type="InterPro" id="IPR025887">
    <property type="entry name" value="Glyco_hydro_31_N_dom"/>
</dbReference>
<organism evidence="16 17">
    <name type="scientific">Anaeramoeba flamelloides</name>
    <dbReference type="NCBI Taxonomy" id="1746091"/>
    <lineage>
        <taxon>Eukaryota</taxon>
        <taxon>Metamonada</taxon>
        <taxon>Anaeramoebidae</taxon>
        <taxon>Anaeramoeba</taxon>
    </lineage>
</organism>
<evidence type="ECO:0000256" key="5">
    <source>
        <dbReference type="ARBA" id="ARBA00022729"/>
    </source>
</evidence>
<comment type="similarity">
    <text evidence="4">Belongs to the glycosyl hydrolase 31 family.</text>
</comment>
<dbReference type="Pfam" id="PF01592">
    <property type="entry name" value="NifU_N"/>
    <property type="match status" value="1"/>
</dbReference>
<protein>
    <recommendedName>
        <fullName evidence="10">Glucosidase II subunit alpha</fullName>
    </recommendedName>
</protein>
<feature type="domain" description="Glycoside hydrolase family 31 TIM barrel" evidence="12">
    <location>
        <begin position="588"/>
        <end position="918"/>
    </location>
</feature>
<dbReference type="InterPro" id="IPR017853">
    <property type="entry name" value="GH"/>
</dbReference>
<comment type="subcellular location">
    <subcellularLocation>
        <location evidence="1">Endoplasmic reticulum</location>
    </subcellularLocation>
</comment>
<feature type="compositionally biased region" description="Acidic residues" evidence="11">
    <location>
        <begin position="415"/>
        <end position="429"/>
    </location>
</feature>
<feature type="domain" description="Glycosyl hydrolase family 31 C-terminal" evidence="15">
    <location>
        <begin position="926"/>
        <end position="1016"/>
    </location>
</feature>
<evidence type="ECO:0000256" key="10">
    <source>
        <dbReference type="ARBA" id="ARBA00042895"/>
    </source>
</evidence>
<dbReference type="PANTHER" id="PTHR22762:SF54">
    <property type="entry name" value="BCDNA.GH04962"/>
    <property type="match status" value="1"/>
</dbReference>
<evidence type="ECO:0000256" key="7">
    <source>
        <dbReference type="ARBA" id="ARBA00022824"/>
    </source>
</evidence>
<dbReference type="CDD" id="cd06603">
    <property type="entry name" value="GH31_GANC_GANAB_alpha"/>
    <property type="match status" value="1"/>
</dbReference>